<dbReference type="SUPFAM" id="SSF46785">
    <property type="entry name" value="Winged helix' DNA-binding domain"/>
    <property type="match status" value="1"/>
</dbReference>
<evidence type="ECO:0000256" key="4">
    <source>
        <dbReference type="ARBA" id="ARBA00023163"/>
    </source>
</evidence>
<dbReference type="RefSeq" id="WP_116181685.1">
    <property type="nucleotide sequence ID" value="NZ_CP144375.1"/>
</dbReference>
<name>A0A3E0GW71_9PSEU</name>
<evidence type="ECO:0000313" key="5">
    <source>
        <dbReference type="EMBL" id="REH27685.1"/>
    </source>
</evidence>
<organism evidence="5 6">
    <name type="scientific">Kutzneria buriramensis</name>
    <dbReference type="NCBI Taxonomy" id="1045776"/>
    <lineage>
        <taxon>Bacteria</taxon>
        <taxon>Bacillati</taxon>
        <taxon>Actinomycetota</taxon>
        <taxon>Actinomycetes</taxon>
        <taxon>Pseudonocardiales</taxon>
        <taxon>Pseudonocardiaceae</taxon>
        <taxon>Kutzneria</taxon>
    </lineage>
</organism>
<sequence length="116" mass="12487">MPRRSRGGLEREIHAVLAAGDGPMTAGQVRDALGGDLAYTTVLTVLSRLFDKGEIAREQAGRGYAYSAPYDAAALTARRMTLLLDDRDADRAAVLTRFVDGLGPGDEQLLRGLLDR</sequence>
<keyword evidence="4" id="KW-0804">Transcription</keyword>
<dbReference type="EMBL" id="QUNO01000029">
    <property type="protein sequence ID" value="REH27685.1"/>
    <property type="molecule type" value="Genomic_DNA"/>
</dbReference>
<evidence type="ECO:0000256" key="1">
    <source>
        <dbReference type="ARBA" id="ARBA00011046"/>
    </source>
</evidence>
<dbReference type="GO" id="GO:0003677">
    <property type="term" value="F:DNA binding"/>
    <property type="evidence" value="ECO:0007669"/>
    <property type="project" value="UniProtKB-KW"/>
</dbReference>
<accession>A0A3E0GW71</accession>
<dbReference type="GO" id="GO:0045892">
    <property type="term" value="P:negative regulation of DNA-templated transcription"/>
    <property type="evidence" value="ECO:0007669"/>
    <property type="project" value="InterPro"/>
</dbReference>
<dbReference type="AlphaFoldDB" id="A0A3E0GW71"/>
<evidence type="ECO:0000313" key="6">
    <source>
        <dbReference type="Proteomes" id="UP000256269"/>
    </source>
</evidence>
<dbReference type="InterPro" id="IPR036388">
    <property type="entry name" value="WH-like_DNA-bd_sf"/>
</dbReference>
<dbReference type="Pfam" id="PF03965">
    <property type="entry name" value="Penicillinase_R"/>
    <property type="match status" value="1"/>
</dbReference>
<proteinExistence type="inferred from homology"/>
<dbReference type="OrthoDB" id="9813987at2"/>
<gene>
    <name evidence="5" type="ORF">BCF44_12973</name>
</gene>
<evidence type="ECO:0000256" key="3">
    <source>
        <dbReference type="ARBA" id="ARBA00023125"/>
    </source>
</evidence>
<protein>
    <submittedName>
        <fullName evidence="5">Putative transcriptional regulator</fullName>
    </submittedName>
</protein>
<comment type="caution">
    <text evidence="5">The sequence shown here is derived from an EMBL/GenBank/DDBJ whole genome shotgun (WGS) entry which is preliminary data.</text>
</comment>
<keyword evidence="6" id="KW-1185">Reference proteome</keyword>
<evidence type="ECO:0000256" key="2">
    <source>
        <dbReference type="ARBA" id="ARBA00023015"/>
    </source>
</evidence>
<dbReference type="InterPro" id="IPR036390">
    <property type="entry name" value="WH_DNA-bd_sf"/>
</dbReference>
<reference evidence="5 6" key="1">
    <citation type="submission" date="2018-08" db="EMBL/GenBank/DDBJ databases">
        <title>Genomic Encyclopedia of Archaeal and Bacterial Type Strains, Phase II (KMG-II): from individual species to whole genera.</title>
        <authorList>
            <person name="Goeker M."/>
        </authorList>
    </citation>
    <scope>NUCLEOTIDE SEQUENCE [LARGE SCALE GENOMIC DNA]</scope>
    <source>
        <strain evidence="5 6">DSM 45791</strain>
    </source>
</reference>
<dbReference type="InterPro" id="IPR005650">
    <property type="entry name" value="BlaI_family"/>
</dbReference>
<dbReference type="Gene3D" id="1.10.10.10">
    <property type="entry name" value="Winged helix-like DNA-binding domain superfamily/Winged helix DNA-binding domain"/>
    <property type="match status" value="1"/>
</dbReference>
<keyword evidence="2" id="KW-0805">Transcription regulation</keyword>
<comment type="similarity">
    <text evidence="1">Belongs to the BlaI transcriptional regulatory family.</text>
</comment>
<dbReference type="Proteomes" id="UP000256269">
    <property type="component" value="Unassembled WGS sequence"/>
</dbReference>
<keyword evidence="3" id="KW-0238">DNA-binding</keyword>